<dbReference type="GO" id="GO:0004519">
    <property type="term" value="F:endonuclease activity"/>
    <property type="evidence" value="ECO:0007669"/>
    <property type="project" value="UniProtKB-KW"/>
</dbReference>
<accession>A0ABY3RSI3</accession>
<keyword evidence="3" id="KW-0378">Hydrolase</keyword>
<reference evidence="3 4" key="1">
    <citation type="submission" date="2023-01" db="EMBL/GenBank/DDBJ databases">
        <title>Characterization of estradiol degrading bacteria Microbacterium sp. MZT7 and reveal degrading genes through genome analysis.</title>
        <authorList>
            <person name="Hao P."/>
            <person name="Gao Y."/>
        </authorList>
    </citation>
    <scope>NUCLEOTIDE SEQUENCE [LARGE SCALE GENOMIC DNA]</scope>
    <source>
        <strain evidence="3 4">MZT7</strain>
    </source>
</reference>
<keyword evidence="3" id="KW-0255">Endonuclease</keyword>
<feature type="transmembrane region" description="Helical" evidence="1">
    <location>
        <begin position="237"/>
        <end position="253"/>
    </location>
</feature>
<name>A0ABY3RSI3_9MICO</name>
<proteinExistence type="predicted"/>
<sequence length="630" mass="64286">MTRTSLSTIGLAAAWLLTDLWRVWTPSLITLFGRAAETPPEIMGAYALAVMAAPLVLVAVVRGPALRLAAGLLVAALVVRIGVQIVPGGGDVQLYGSSLGVALAVAALCLAAGALGRRLIPSVLLGIAVATTVHAALGSFGAVWRDDAAAYAVLVLQAAVVAFAVRASGRVTEEPGDPAVAARSALLLLPMLLLVLLALANVGRASVADPLWGPVAAVIGSGAAAVAALLPAPRRRPWAAAVLLPGAVALSLLPEVVRDGADGALPIWSLAAVVVGPAAAARLLLFAGHGRSPRRTALAAGTGAIVWTALFFAYYAGYDLGYRADLVLVAAAAVFALWCVAYRSGGAADDEDVRASERRIDDSGARAVAGVGAATVVAAVIALAGPPLTLPTLPVAREATASDELVVAAYNLRMGYGIDGVFRPGDVAAQIRRSGAQVVLLSEVDRGWLLNGGQDELMILARMLGMQAVFGPAADQVWGDAILTSLPLSDPSSTKYPLFDALTGAGLTAATVTWRGEPVRILSTHLQPDANELDATGRQAAILADAIRDAPGAVIGGGDLNTTPGSDAWRTLLASGAEDALEDVRPAATSPADDPAEEIDHLLARGMVAVRAEVVASTLSDHRMIVAAFR</sequence>
<feature type="domain" description="Endonuclease/exonuclease/phosphatase" evidence="2">
    <location>
        <begin position="409"/>
        <end position="622"/>
    </location>
</feature>
<evidence type="ECO:0000259" key="2">
    <source>
        <dbReference type="Pfam" id="PF03372"/>
    </source>
</evidence>
<dbReference type="InterPro" id="IPR005135">
    <property type="entry name" value="Endo/exonuclease/phosphatase"/>
</dbReference>
<keyword evidence="1" id="KW-0472">Membrane</keyword>
<keyword evidence="1" id="KW-0812">Transmembrane</keyword>
<organism evidence="3 4">
    <name type="scientific">Microbacterium resistens</name>
    <dbReference type="NCBI Taxonomy" id="156977"/>
    <lineage>
        <taxon>Bacteria</taxon>
        <taxon>Bacillati</taxon>
        <taxon>Actinomycetota</taxon>
        <taxon>Actinomycetes</taxon>
        <taxon>Micrococcales</taxon>
        <taxon>Microbacteriaceae</taxon>
        <taxon>Microbacterium</taxon>
    </lineage>
</organism>
<dbReference type="SUPFAM" id="SSF56219">
    <property type="entry name" value="DNase I-like"/>
    <property type="match status" value="1"/>
</dbReference>
<dbReference type="PANTHER" id="PTHR14859:SF15">
    <property type="entry name" value="ENDONUCLEASE_EXONUCLEASE_PHOSPHATASE DOMAIN-CONTAINING PROTEIN"/>
    <property type="match status" value="1"/>
</dbReference>
<evidence type="ECO:0000313" key="3">
    <source>
        <dbReference type="EMBL" id="UGS25925.1"/>
    </source>
</evidence>
<keyword evidence="4" id="KW-1185">Reference proteome</keyword>
<dbReference type="RefSeq" id="WP_231819681.1">
    <property type="nucleotide sequence ID" value="NZ_CP082781.1"/>
</dbReference>
<keyword evidence="1" id="KW-1133">Transmembrane helix</keyword>
<dbReference type="Pfam" id="PF03372">
    <property type="entry name" value="Exo_endo_phos"/>
    <property type="match status" value="1"/>
</dbReference>
<keyword evidence="3" id="KW-0540">Nuclease</keyword>
<dbReference type="InterPro" id="IPR051916">
    <property type="entry name" value="GPI-anchor_lipid_remodeler"/>
</dbReference>
<feature type="transmembrane region" description="Helical" evidence="1">
    <location>
        <begin position="265"/>
        <end position="285"/>
    </location>
</feature>
<protein>
    <submittedName>
        <fullName evidence="3">Endonuclease/exonuclease/phosphatase family protein</fullName>
    </submittedName>
</protein>
<dbReference type="Gene3D" id="3.60.10.10">
    <property type="entry name" value="Endonuclease/exonuclease/phosphatase"/>
    <property type="match status" value="1"/>
</dbReference>
<feature type="transmembrane region" description="Helical" evidence="1">
    <location>
        <begin position="211"/>
        <end position="230"/>
    </location>
</feature>
<feature type="transmembrane region" description="Helical" evidence="1">
    <location>
        <begin position="148"/>
        <end position="168"/>
    </location>
</feature>
<feature type="transmembrane region" description="Helical" evidence="1">
    <location>
        <begin position="68"/>
        <end position="86"/>
    </location>
</feature>
<dbReference type="Proteomes" id="UP001199642">
    <property type="component" value="Chromosome"/>
</dbReference>
<dbReference type="PANTHER" id="PTHR14859">
    <property type="entry name" value="CALCOFLUOR WHITE HYPERSENSITIVE PROTEIN PRECURSOR"/>
    <property type="match status" value="1"/>
</dbReference>
<feature type="transmembrane region" description="Helical" evidence="1">
    <location>
        <begin position="322"/>
        <end position="342"/>
    </location>
</feature>
<evidence type="ECO:0000256" key="1">
    <source>
        <dbReference type="SAM" id="Phobius"/>
    </source>
</evidence>
<dbReference type="InterPro" id="IPR036691">
    <property type="entry name" value="Endo/exonu/phosph_ase_sf"/>
</dbReference>
<feature type="transmembrane region" description="Helical" evidence="1">
    <location>
        <begin position="92"/>
        <end position="116"/>
    </location>
</feature>
<feature type="transmembrane region" description="Helical" evidence="1">
    <location>
        <begin position="180"/>
        <end position="199"/>
    </location>
</feature>
<feature type="transmembrane region" description="Helical" evidence="1">
    <location>
        <begin position="297"/>
        <end position="316"/>
    </location>
</feature>
<feature type="transmembrane region" description="Helical" evidence="1">
    <location>
        <begin position="42"/>
        <end position="61"/>
    </location>
</feature>
<feature type="transmembrane region" description="Helical" evidence="1">
    <location>
        <begin position="123"/>
        <end position="142"/>
    </location>
</feature>
<feature type="transmembrane region" description="Helical" evidence="1">
    <location>
        <begin position="363"/>
        <end position="384"/>
    </location>
</feature>
<dbReference type="EMBL" id="CP082781">
    <property type="protein sequence ID" value="UGS25925.1"/>
    <property type="molecule type" value="Genomic_DNA"/>
</dbReference>
<gene>
    <name evidence="3" type="ORF">K8F61_14915</name>
</gene>
<evidence type="ECO:0000313" key="4">
    <source>
        <dbReference type="Proteomes" id="UP001199642"/>
    </source>
</evidence>